<dbReference type="Proteomes" id="UP000199159">
    <property type="component" value="Unassembled WGS sequence"/>
</dbReference>
<dbReference type="AlphaFoldDB" id="A0A1H0W6Y8"/>
<dbReference type="RefSeq" id="WP_090856856.1">
    <property type="nucleotide sequence ID" value="NZ_FNJU01000009.1"/>
</dbReference>
<reference evidence="2" key="1">
    <citation type="submission" date="2016-10" db="EMBL/GenBank/DDBJ databases">
        <authorList>
            <person name="Varghese N."/>
            <person name="Submissions S."/>
        </authorList>
    </citation>
    <scope>NUCLEOTIDE SEQUENCE [LARGE SCALE GENOMIC DNA]</scope>
    <source>
        <strain evidence="2">IBRC-M10078</strain>
    </source>
</reference>
<gene>
    <name evidence="1" type="ORF">SAMN05216565_109144</name>
</gene>
<dbReference type="EMBL" id="FNJU01000009">
    <property type="protein sequence ID" value="SDP86510.1"/>
    <property type="molecule type" value="Genomic_DNA"/>
</dbReference>
<name>A0A1H0W6Y8_9BACI</name>
<evidence type="ECO:0000313" key="1">
    <source>
        <dbReference type="EMBL" id="SDP86510.1"/>
    </source>
</evidence>
<protein>
    <submittedName>
        <fullName evidence="1">Uncharacterized protein</fullName>
    </submittedName>
</protein>
<accession>A0A1H0W6Y8</accession>
<proteinExistence type="predicted"/>
<sequence>MFVIAGARSEIILIPTEKGRIRVDIFNIDNQFEVYARNDHRMVVERGKVKTELIQAALARLDRKSMD</sequence>
<organism evidence="1 2">
    <name type="scientific">Litchfieldia salsa</name>
    <dbReference type="NCBI Taxonomy" id="930152"/>
    <lineage>
        <taxon>Bacteria</taxon>
        <taxon>Bacillati</taxon>
        <taxon>Bacillota</taxon>
        <taxon>Bacilli</taxon>
        <taxon>Bacillales</taxon>
        <taxon>Bacillaceae</taxon>
        <taxon>Litchfieldia</taxon>
    </lineage>
</organism>
<evidence type="ECO:0000313" key="2">
    <source>
        <dbReference type="Proteomes" id="UP000199159"/>
    </source>
</evidence>
<keyword evidence="2" id="KW-1185">Reference proteome</keyword>